<gene>
    <name evidence="3" type="ORF">DSTB1V02_LOCUS14280</name>
</gene>
<dbReference type="InterPro" id="IPR036388">
    <property type="entry name" value="WH-like_DNA-bd_sf"/>
</dbReference>
<dbReference type="Pfam" id="PF00610">
    <property type="entry name" value="DEP"/>
    <property type="match status" value="1"/>
</dbReference>
<dbReference type="PANTHER" id="PTHR22829:SF16">
    <property type="entry name" value="PH DOMAIN-CONTAINING PROTEIN"/>
    <property type="match status" value="1"/>
</dbReference>
<keyword evidence="4" id="KW-1185">Reference proteome</keyword>
<evidence type="ECO:0000256" key="1">
    <source>
        <dbReference type="SAM" id="MobiDB-lite"/>
    </source>
</evidence>
<dbReference type="AlphaFoldDB" id="A0A7R9AHS1"/>
<dbReference type="InterPro" id="IPR051832">
    <property type="entry name" value="mTOR-Rac_regulators"/>
</dbReference>
<feature type="region of interest" description="Disordered" evidence="1">
    <location>
        <begin position="1"/>
        <end position="74"/>
    </location>
</feature>
<dbReference type="OrthoDB" id="21144at2759"/>
<evidence type="ECO:0000313" key="4">
    <source>
        <dbReference type="Proteomes" id="UP000677054"/>
    </source>
</evidence>
<dbReference type="Gene3D" id="1.10.10.10">
    <property type="entry name" value="Winged helix-like DNA-binding domain superfamily/Winged helix DNA-binding domain"/>
    <property type="match status" value="1"/>
</dbReference>
<feature type="compositionally biased region" description="Basic and acidic residues" evidence="1">
    <location>
        <begin position="1"/>
        <end position="22"/>
    </location>
</feature>
<protein>
    <recommendedName>
        <fullName evidence="2">DEP domain-containing protein</fullName>
    </recommendedName>
</protein>
<organism evidence="3">
    <name type="scientific">Darwinula stevensoni</name>
    <dbReference type="NCBI Taxonomy" id="69355"/>
    <lineage>
        <taxon>Eukaryota</taxon>
        <taxon>Metazoa</taxon>
        <taxon>Ecdysozoa</taxon>
        <taxon>Arthropoda</taxon>
        <taxon>Crustacea</taxon>
        <taxon>Oligostraca</taxon>
        <taxon>Ostracoda</taxon>
        <taxon>Podocopa</taxon>
        <taxon>Podocopida</taxon>
        <taxon>Darwinulocopina</taxon>
        <taxon>Darwinuloidea</taxon>
        <taxon>Darwinulidae</taxon>
        <taxon>Darwinula</taxon>
    </lineage>
</organism>
<dbReference type="EMBL" id="CAJPEV010010288">
    <property type="protein sequence ID" value="CAG0905950.1"/>
    <property type="molecule type" value="Genomic_DNA"/>
</dbReference>
<dbReference type="SMART" id="SM00049">
    <property type="entry name" value="DEP"/>
    <property type="match status" value="1"/>
</dbReference>
<dbReference type="PANTHER" id="PTHR22829">
    <property type="entry name" value="DEP DOMAIN PROTEIN"/>
    <property type="match status" value="1"/>
</dbReference>
<dbReference type="InterPro" id="IPR000591">
    <property type="entry name" value="DEP_dom"/>
</dbReference>
<dbReference type="GO" id="GO:0023051">
    <property type="term" value="P:regulation of signaling"/>
    <property type="evidence" value="ECO:0007669"/>
    <property type="project" value="TreeGrafter"/>
</dbReference>
<evidence type="ECO:0000259" key="2">
    <source>
        <dbReference type="PROSITE" id="PS50186"/>
    </source>
</evidence>
<dbReference type="GO" id="GO:0035556">
    <property type="term" value="P:intracellular signal transduction"/>
    <property type="evidence" value="ECO:0007669"/>
    <property type="project" value="InterPro"/>
</dbReference>
<sequence>MLSRRGITDIRYRTGRHSDIGDPRPQGCQMRQMHPRRPALPPLARRGSVSRGGRDETGCLRRRRPDPGRRPRMRAEHDNVPVAMATEWENKGKVPIPEVLEAGWVILKNVLSRAPQLVRDRRYHQRTYRTCMVGTEMVDWLLDAAHSTVLSRHLAAAMWQVLLEEGIIQHVTREHPFRDKYLLYRWVIGDSVGEGNWGEEAFRESLALLARLAPDALFRVALRKPREDRTEEDLELIYEKLLQVPALSHLSTSVKRQLAEVLLFEAHPRPGTVQRNETTYGPVLSVRVSVCHTLIVRR</sequence>
<feature type="domain" description="DEP" evidence="2">
    <location>
        <begin position="112"/>
        <end position="188"/>
    </location>
</feature>
<dbReference type="Proteomes" id="UP000677054">
    <property type="component" value="Unassembled WGS sequence"/>
</dbReference>
<accession>A0A7R9AHS1</accession>
<proteinExistence type="predicted"/>
<evidence type="ECO:0000313" key="3">
    <source>
        <dbReference type="EMBL" id="CAD7254534.1"/>
    </source>
</evidence>
<dbReference type="SUPFAM" id="SSF46785">
    <property type="entry name" value="Winged helix' DNA-binding domain"/>
    <property type="match status" value="1"/>
</dbReference>
<reference evidence="3" key="1">
    <citation type="submission" date="2020-11" db="EMBL/GenBank/DDBJ databases">
        <authorList>
            <person name="Tran Van P."/>
        </authorList>
    </citation>
    <scope>NUCLEOTIDE SEQUENCE</scope>
</reference>
<dbReference type="Gene3D" id="1.10.8.1240">
    <property type="match status" value="1"/>
</dbReference>
<name>A0A7R9AHS1_9CRUS</name>
<dbReference type="PROSITE" id="PS50186">
    <property type="entry name" value="DEP"/>
    <property type="match status" value="1"/>
</dbReference>
<dbReference type="InterPro" id="IPR036390">
    <property type="entry name" value="WH_DNA-bd_sf"/>
</dbReference>
<feature type="compositionally biased region" description="Basic and acidic residues" evidence="1">
    <location>
        <begin position="52"/>
        <end position="74"/>
    </location>
</feature>
<dbReference type="EMBL" id="LR909806">
    <property type="protein sequence ID" value="CAD7254534.1"/>
    <property type="molecule type" value="Genomic_DNA"/>
</dbReference>